<evidence type="ECO:0008006" key="3">
    <source>
        <dbReference type="Google" id="ProtNLM"/>
    </source>
</evidence>
<evidence type="ECO:0000313" key="1">
    <source>
        <dbReference type="EMBL" id="KZE77991.1"/>
    </source>
</evidence>
<proteinExistence type="predicted"/>
<dbReference type="OrthoDB" id="1150828at2"/>
<sequence length="329" mass="38651">MIIEQQHINCFPEYEQVFTGDIEQHKKHFLPICSINLQCIYPGEDQWLHFVSVKEIYEGCVGQETAKYHSDYCREDLIGFNVVGDKYSFEGDWNYFIYEKEIKEGSSINNQNMIQQYRIDRGTILSETDLEAWLGHFESTTYPEYRNKLKSKHVYFIKPDSDQGLVESLLDRFEQEASESDYGTVMGAYELNTKTYELAKAYYHKHGSIYPMTIGNYSTTIETMKSLEEGVEENKQYIEYPEIGGILDDIQFQSKEDRDCLEECEISFEEAMRFEDSTNLCELPYDKEGNIFTYIGRFTGYLFQQYGADSAYLFYNKELKKAVMCLEYT</sequence>
<accession>A0A163XJQ5</accession>
<keyword evidence="2" id="KW-1185">Reference proteome</keyword>
<name>A0A163XJQ5_9FLAO</name>
<comment type="caution">
    <text evidence="1">The sequence shown here is derived from an EMBL/GenBank/DDBJ whole genome shotgun (WGS) entry which is preliminary data.</text>
</comment>
<reference evidence="1 2" key="1">
    <citation type="submission" date="2016-01" db="EMBL/GenBank/DDBJ databases">
        <title>Whole genome sequencing of Myroides marinus L41.</title>
        <authorList>
            <person name="Hong K.W."/>
        </authorList>
    </citation>
    <scope>NUCLEOTIDE SEQUENCE [LARGE SCALE GENOMIC DNA]</scope>
    <source>
        <strain evidence="1 2">L41</strain>
    </source>
</reference>
<gene>
    <name evidence="1" type="ORF">AV926_13165</name>
</gene>
<dbReference type="RefSeq" id="WP_038987285.1">
    <property type="nucleotide sequence ID" value="NZ_JWJO01000045.1"/>
</dbReference>
<dbReference type="AlphaFoldDB" id="A0A163XJQ5"/>
<dbReference type="EMBL" id="LQNU01000066">
    <property type="protein sequence ID" value="KZE77991.1"/>
    <property type="molecule type" value="Genomic_DNA"/>
</dbReference>
<protein>
    <recommendedName>
        <fullName evidence="3">Siderophore biosynthesis protein</fullName>
    </recommendedName>
</protein>
<evidence type="ECO:0000313" key="2">
    <source>
        <dbReference type="Proteomes" id="UP000076630"/>
    </source>
</evidence>
<organism evidence="1 2">
    <name type="scientific">Myroides marinus</name>
    <dbReference type="NCBI Taxonomy" id="703342"/>
    <lineage>
        <taxon>Bacteria</taxon>
        <taxon>Pseudomonadati</taxon>
        <taxon>Bacteroidota</taxon>
        <taxon>Flavobacteriia</taxon>
        <taxon>Flavobacteriales</taxon>
        <taxon>Flavobacteriaceae</taxon>
        <taxon>Myroides</taxon>
    </lineage>
</organism>
<dbReference type="Proteomes" id="UP000076630">
    <property type="component" value="Unassembled WGS sequence"/>
</dbReference>